<dbReference type="PANTHER" id="PTHR48111">
    <property type="entry name" value="REGULATOR OF RPOS"/>
    <property type="match status" value="1"/>
</dbReference>
<dbReference type="Gene3D" id="3.40.50.2300">
    <property type="match status" value="1"/>
</dbReference>
<evidence type="ECO:0000256" key="4">
    <source>
        <dbReference type="ARBA" id="ARBA00023163"/>
    </source>
</evidence>
<evidence type="ECO:0000256" key="2">
    <source>
        <dbReference type="ARBA" id="ARBA00023015"/>
    </source>
</evidence>
<dbReference type="GO" id="GO:0003677">
    <property type="term" value="F:DNA binding"/>
    <property type="evidence" value="ECO:0007669"/>
    <property type="project" value="UniProtKB-KW"/>
</dbReference>
<dbReference type="Proteomes" id="UP000656881">
    <property type="component" value="Unassembled WGS sequence"/>
</dbReference>
<dbReference type="PROSITE" id="PS51755">
    <property type="entry name" value="OMPR_PHOB"/>
    <property type="match status" value="1"/>
</dbReference>
<gene>
    <name evidence="10" type="ORF">GCM10012286_76170</name>
</gene>
<evidence type="ECO:0000256" key="6">
    <source>
        <dbReference type="PROSITE-ProRule" id="PRU01091"/>
    </source>
</evidence>
<dbReference type="InterPro" id="IPR039420">
    <property type="entry name" value="WalR-like"/>
</dbReference>
<dbReference type="Gene3D" id="6.10.250.690">
    <property type="match status" value="1"/>
</dbReference>
<evidence type="ECO:0000259" key="9">
    <source>
        <dbReference type="PROSITE" id="PS51755"/>
    </source>
</evidence>
<evidence type="ECO:0000259" key="8">
    <source>
        <dbReference type="PROSITE" id="PS50110"/>
    </source>
</evidence>
<keyword evidence="1 5" id="KW-0597">Phosphoprotein</keyword>
<feature type="DNA-binding region" description="OmpR/PhoB-type" evidence="6">
    <location>
        <begin position="137"/>
        <end position="235"/>
    </location>
</feature>
<dbReference type="EMBL" id="BMNG01000023">
    <property type="protein sequence ID" value="GGO58013.1"/>
    <property type="molecule type" value="Genomic_DNA"/>
</dbReference>
<dbReference type="InterPro" id="IPR036388">
    <property type="entry name" value="WH-like_DNA-bd_sf"/>
</dbReference>
<dbReference type="InterPro" id="IPR001789">
    <property type="entry name" value="Sig_transdc_resp-reg_receiver"/>
</dbReference>
<feature type="domain" description="OmpR/PhoB-type" evidence="9">
    <location>
        <begin position="137"/>
        <end position="235"/>
    </location>
</feature>
<proteinExistence type="predicted"/>
<dbReference type="CDD" id="cd17574">
    <property type="entry name" value="REC_OmpR"/>
    <property type="match status" value="1"/>
</dbReference>
<dbReference type="Pfam" id="PF00486">
    <property type="entry name" value="Trans_reg_C"/>
    <property type="match status" value="1"/>
</dbReference>
<evidence type="ECO:0000256" key="7">
    <source>
        <dbReference type="SAM" id="MobiDB-lite"/>
    </source>
</evidence>
<dbReference type="SMART" id="SM00862">
    <property type="entry name" value="Trans_reg_C"/>
    <property type="match status" value="1"/>
</dbReference>
<dbReference type="Pfam" id="PF00072">
    <property type="entry name" value="Response_reg"/>
    <property type="match status" value="1"/>
</dbReference>
<comment type="caution">
    <text evidence="10">The sequence shown here is derived from an EMBL/GenBank/DDBJ whole genome shotgun (WGS) entry which is preliminary data.</text>
</comment>
<protein>
    <submittedName>
        <fullName evidence="10">DNA-binding response regulator</fullName>
    </submittedName>
</protein>
<dbReference type="SMART" id="SM00448">
    <property type="entry name" value="REC"/>
    <property type="match status" value="1"/>
</dbReference>
<organism evidence="10 11">
    <name type="scientific">Streptomyces lasiicapitis</name>
    <dbReference type="NCBI Taxonomy" id="1923961"/>
    <lineage>
        <taxon>Bacteria</taxon>
        <taxon>Bacillati</taxon>
        <taxon>Actinomycetota</taxon>
        <taxon>Actinomycetes</taxon>
        <taxon>Kitasatosporales</taxon>
        <taxon>Streptomycetaceae</taxon>
        <taxon>Streptomyces</taxon>
    </lineage>
</organism>
<evidence type="ECO:0000256" key="5">
    <source>
        <dbReference type="PROSITE-ProRule" id="PRU00169"/>
    </source>
</evidence>
<keyword evidence="2" id="KW-0805">Transcription regulation</keyword>
<feature type="modified residue" description="4-aspartylphosphate" evidence="5">
    <location>
        <position position="60"/>
    </location>
</feature>
<dbReference type="InterPro" id="IPR011006">
    <property type="entry name" value="CheY-like_superfamily"/>
</dbReference>
<keyword evidence="4" id="KW-0804">Transcription</keyword>
<dbReference type="Gene3D" id="1.10.10.10">
    <property type="entry name" value="Winged helix-like DNA-binding domain superfamily/Winged helix DNA-binding domain"/>
    <property type="match status" value="1"/>
</dbReference>
<dbReference type="SUPFAM" id="SSF52172">
    <property type="entry name" value="CheY-like"/>
    <property type="match status" value="1"/>
</dbReference>
<evidence type="ECO:0000313" key="11">
    <source>
        <dbReference type="Proteomes" id="UP000656881"/>
    </source>
</evidence>
<feature type="region of interest" description="Disordered" evidence="7">
    <location>
        <begin position="234"/>
        <end position="264"/>
    </location>
</feature>
<dbReference type="RefSeq" id="WP_189177357.1">
    <property type="nucleotide sequence ID" value="NZ_BMNG01000023.1"/>
</dbReference>
<dbReference type="PANTHER" id="PTHR48111:SF4">
    <property type="entry name" value="DNA-BINDING DUAL TRANSCRIPTIONAL REGULATOR OMPR"/>
    <property type="match status" value="1"/>
</dbReference>
<name>A0ABQ2MSK1_9ACTN</name>
<dbReference type="PROSITE" id="PS50110">
    <property type="entry name" value="RESPONSE_REGULATORY"/>
    <property type="match status" value="1"/>
</dbReference>
<keyword evidence="11" id="KW-1185">Reference proteome</keyword>
<dbReference type="CDD" id="cd00383">
    <property type="entry name" value="trans_reg_C"/>
    <property type="match status" value="1"/>
</dbReference>
<reference evidence="11" key="1">
    <citation type="journal article" date="2019" name="Int. J. Syst. Evol. Microbiol.">
        <title>The Global Catalogue of Microorganisms (GCM) 10K type strain sequencing project: providing services to taxonomists for standard genome sequencing and annotation.</title>
        <authorList>
            <consortium name="The Broad Institute Genomics Platform"/>
            <consortium name="The Broad Institute Genome Sequencing Center for Infectious Disease"/>
            <person name="Wu L."/>
            <person name="Ma J."/>
        </authorList>
    </citation>
    <scope>NUCLEOTIDE SEQUENCE [LARGE SCALE GENOMIC DNA]</scope>
    <source>
        <strain evidence="11">CGMCC 4.7349</strain>
    </source>
</reference>
<evidence type="ECO:0000256" key="3">
    <source>
        <dbReference type="ARBA" id="ARBA00023125"/>
    </source>
</evidence>
<feature type="domain" description="Response regulatory" evidence="8">
    <location>
        <begin position="11"/>
        <end position="124"/>
    </location>
</feature>
<dbReference type="InterPro" id="IPR001867">
    <property type="entry name" value="OmpR/PhoB-type_DNA-bd"/>
</dbReference>
<evidence type="ECO:0000256" key="1">
    <source>
        <dbReference type="ARBA" id="ARBA00022553"/>
    </source>
</evidence>
<keyword evidence="3 6" id="KW-0238">DNA-binding</keyword>
<sequence>MDTPPPAPGARVLVVDDDRTVAEVVTGYLDRAGYEVEHAEDGPTALERAAAHRPDLVVLDLMLPGMDGLEVCRRLRERGPVPVIMLTARGDEDDRILGLEIGADDYVTKPFSPRELVLRVESVLRRSQASAPAPRPAPLLRAAGLTVDPAARRATKNGAELALTVREFDLLTFFLRHPGRAFGREELMREVWGWDFGDLSTVTVHVRRLRGKVEDDPAAPRLVQTVWGVGYRLEAEPQSGATPNSAPAPEPVPDAAHGESSPRP</sequence>
<evidence type="ECO:0000313" key="10">
    <source>
        <dbReference type="EMBL" id="GGO58013.1"/>
    </source>
</evidence>
<accession>A0ABQ2MSK1</accession>